<dbReference type="Proteomes" id="UP000202045">
    <property type="component" value="Segment"/>
</dbReference>
<evidence type="ECO:0000313" key="1">
    <source>
        <dbReference type="EMBL" id="ALH47082.1"/>
    </source>
</evidence>
<dbReference type="GeneID" id="26637504"/>
<evidence type="ECO:0008006" key="3">
    <source>
        <dbReference type="Google" id="ProtNLM"/>
    </source>
</evidence>
<proteinExistence type="predicted"/>
<protein>
    <recommendedName>
        <fullName evidence="3">Phage protein</fullName>
    </recommendedName>
</protein>
<dbReference type="EMBL" id="KT454806">
    <property type="protein sequence ID" value="ALH47082.1"/>
    <property type="molecule type" value="Genomic_DNA"/>
</dbReference>
<organism evidence="1 2">
    <name type="scientific">Escherichia phage SUSP2</name>
    <dbReference type="NCBI Taxonomy" id="1718669"/>
    <lineage>
        <taxon>Viruses</taxon>
        <taxon>Duplodnaviria</taxon>
        <taxon>Heunggongvirae</taxon>
        <taxon>Uroviricota</taxon>
        <taxon>Caudoviricetes</taxon>
        <taxon>Andersonviridae</taxon>
        <taxon>Ounavirinae</taxon>
        <taxon>Mooglevirus</taxon>
        <taxon>Mooglevirus susp2</taxon>
        <taxon>Suspvirus SUSP2</taxon>
    </lineage>
</organism>
<reference evidence="1 2" key="1">
    <citation type="journal article" date="2017" name="MBio">
        <title>Novel 'Superspreader' Bacteriophages Promote Horizontal Gene Transfer by Transformation.</title>
        <authorList>
            <person name="Keen E.C."/>
            <person name="Bliskovsky V.V."/>
            <person name="Malagon F."/>
            <person name="Baker J.D."/>
            <person name="Prince J.S."/>
            <person name="Klaus J.S."/>
            <person name="Adhya S.L."/>
        </authorList>
    </citation>
    <scope>NUCLEOTIDE SEQUENCE [LARGE SCALE GENOMIC DNA]</scope>
</reference>
<dbReference type="RefSeq" id="YP_009210957.1">
    <property type="nucleotide sequence ID" value="NC_028935.2"/>
</dbReference>
<dbReference type="KEGG" id="vg:26637504"/>
<keyword evidence="2" id="KW-1185">Reference proteome</keyword>
<accession>A0A0N7GFM5</accession>
<sequence length="92" mass="10834">MTARLKLTDAYLKEGFTPFYEETNSVKFKKECLTRIDDFCKVLINEGHTVELEHRELEIGLDGILVSVDNDTGYMFKLTDKTFEYEIYRRVV</sequence>
<name>A0A0N7GFM5_9CAUD</name>
<dbReference type="OrthoDB" id="19018at10239"/>
<evidence type="ECO:0000313" key="2">
    <source>
        <dbReference type="Proteomes" id="UP000202045"/>
    </source>
</evidence>